<dbReference type="EMBL" id="JXLN01014223">
    <property type="protein sequence ID" value="KPM09898.1"/>
    <property type="molecule type" value="Genomic_DNA"/>
</dbReference>
<gene>
    <name evidence="1" type="ORF">QR98_0084440</name>
</gene>
<protein>
    <submittedName>
        <fullName evidence="1">Uncharacterized protein</fullName>
    </submittedName>
</protein>
<evidence type="ECO:0000313" key="2">
    <source>
        <dbReference type="Proteomes" id="UP000616769"/>
    </source>
</evidence>
<comment type="caution">
    <text evidence="1">The sequence shown here is derived from an EMBL/GenBank/DDBJ whole genome shotgun (WGS) entry which is preliminary data.</text>
</comment>
<proteinExistence type="predicted"/>
<accession>A0A132AFY6</accession>
<evidence type="ECO:0000313" key="1">
    <source>
        <dbReference type="EMBL" id="KPM09898.1"/>
    </source>
</evidence>
<dbReference type="Proteomes" id="UP000616769">
    <property type="component" value="Unassembled WGS sequence"/>
</dbReference>
<dbReference type="AlphaFoldDB" id="A0A132AFY6"/>
<sequence length="68" mass="7888">MDRDLIENSYTADSDFVVQFDVSSLQFCGIVLSDITRIFCMSEAKTVISMYSIMKRVKWKIPTLVMNR</sequence>
<reference evidence="1 2" key="1">
    <citation type="journal article" date="2015" name="Parasit. Vectors">
        <title>Draft genome of the scabies mite.</title>
        <authorList>
            <person name="Rider S.D.Jr."/>
            <person name="Morgan M.S."/>
            <person name="Arlian L.G."/>
        </authorList>
    </citation>
    <scope>NUCLEOTIDE SEQUENCE [LARGE SCALE GENOMIC DNA]</scope>
    <source>
        <strain evidence="1">Arlian Lab</strain>
    </source>
</reference>
<organism evidence="1 2">
    <name type="scientific">Sarcoptes scabiei</name>
    <name type="common">Itch mite</name>
    <name type="synonym">Acarus scabiei</name>
    <dbReference type="NCBI Taxonomy" id="52283"/>
    <lineage>
        <taxon>Eukaryota</taxon>
        <taxon>Metazoa</taxon>
        <taxon>Ecdysozoa</taxon>
        <taxon>Arthropoda</taxon>
        <taxon>Chelicerata</taxon>
        <taxon>Arachnida</taxon>
        <taxon>Acari</taxon>
        <taxon>Acariformes</taxon>
        <taxon>Sarcoptiformes</taxon>
        <taxon>Astigmata</taxon>
        <taxon>Psoroptidia</taxon>
        <taxon>Sarcoptoidea</taxon>
        <taxon>Sarcoptidae</taxon>
        <taxon>Sarcoptinae</taxon>
        <taxon>Sarcoptes</taxon>
    </lineage>
</organism>
<name>A0A132AFY6_SARSC</name>
<dbReference type="VEuPathDB" id="VectorBase:SSCA005392"/>